<dbReference type="AlphaFoldDB" id="A0A388KP13"/>
<name>A0A388KP13_CHABU</name>
<feature type="compositionally biased region" description="Basic and acidic residues" evidence="1">
    <location>
        <begin position="167"/>
        <end position="189"/>
    </location>
</feature>
<comment type="caution">
    <text evidence="2">The sequence shown here is derived from an EMBL/GenBank/DDBJ whole genome shotgun (WGS) entry which is preliminary data.</text>
</comment>
<dbReference type="Gramene" id="GBG71775">
    <property type="protein sequence ID" value="GBG71775"/>
    <property type="gene ID" value="CBR_g9184"/>
</dbReference>
<feature type="compositionally biased region" description="Gly residues" evidence="1">
    <location>
        <begin position="273"/>
        <end position="282"/>
    </location>
</feature>
<keyword evidence="3" id="KW-1185">Reference proteome</keyword>
<evidence type="ECO:0000313" key="3">
    <source>
        <dbReference type="Proteomes" id="UP000265515"/>
    </source>
</evidence>
<feature type="compositionally biased region" description="Basic and acidic residues" evidence="1">
    <location>
        <begin position="232"/>
        <end position="249"/>
    </location>
</feature>
<evidence type="ECO:0000313" key="2">
    <source>
        <dbReference type="EMBL" id="GBG71775.1"/>
    </source>
</evidence>
<reference evidence="2 3" key="1">
    <citation type="journal article" date="2018" name="Cell">
        <title>The Chara Genome: Secondary Complexity and Implications for Plant Terrestrialization.</title>
        <authorList>
            <person name="Nishiyama T."/>
            <person name="Sakayama H."/>
            <person name="Vries J.D."/>
            <person name="Buschmann H."/>
            <person name="Saint-Marcoux D."/>
            <person name="Ullrich K.K."/>
            <person name="Haas F.B."/>
            <person name="Vanderstraeten L."/>
            <person name="Becker D."/>
            <person name="Lang D."/>
            <person name="Vosolsobe S."/>
            <person name="Rombauts S."/>
            <person name="Wilhelmsson P.K.I."/>
            <person name="Janitza P."/>
            <person name="Kern R."/>
            <person name="Heyl A."/>
            <person name="Rumpler F."/>
            <person name="Villalobos L.I.A.C."/>
            <person name="Clay J.M."/>
            <person name="Skokan R."/>
            <person name="Toyoda A."/>
            <person name="Suzuki Y."/>
            <person name="Kagoshima H."/>
            <person name="Schijlen E."/>
            <person name="Tajeshwar N."/>
            <person name="Catarino B."/>
            <person name="Hetherington A.J."/>
            <person name="Saltykova A."/>
            <person name="Bonnot C."/>
            <person name="Breuninger H."/>
            <person name="Symeonidi A."/>
            <person name="Radhakrishnan G.V."/>
            <person name="Van Nieuwerburgh F."/>
            <person name="Deforce D."/>
            <person name="Chang C."/>
            <person name="Karol K.G."/>
            <person name="Hedrich R."/>
            <person name="Ulvskov P."/>
            <person name="Glockner G."/>
            <person name="Delwiche C.F."/>
            <person name="Petrasek J."/>
            <person name="Van de Peer Y."/>
            <person name="Friml J."/>
            <person name="Beilby M."/>
            <person name="Dolan L."/>
            <person name="Kohara Y."/>
            <person name="Sugano S."/>
            <person name="Fujiyama A."/>
            <person name="Delaux P.-M."/>
            <person name="Quint M."/>
            <person name="TheiBen G."/>
            <person name="Hagemann M."/>
            <person name="Harholt J."/>
            <person name="Dunand C."/>
            <person name="Zachgo S."/>
            <person name="Langdale J."/>
            <person name="Maumus F."/>
            <person name="Straeten D.V.D."/>
            <person name="Gould S.B."/>
            <person name="Rensing S.A."/>
        </authorList>
    </citation>
    <scope>NUCLEOTIDE SEQUENCE [LARGE SCALE GENOMIC DNA]</scope>
    <source>
        <strain evidence="2 3">S276</strain>
    </source>
</reference>
<organism evidence="2 3">
    <name type="scientific">Chara braunii</name>
    <name type="common">Braun's stonewort</name>
    <dbReference type="NCBI Taxonomy" id="69332"/>
    <lineage>
        <taxon>Eukaryota</taxon>
        <taxon>Viridiplantae</taxon>
        <taxon>Streptophyta</taxon>
        <taxon>Charophyceae</taxon>
        <taxon>Charales</taxon>
        <taxon>Characeae</taxon>
        <taxon>Chara</taxon>
    </lineage>
</organism>
<proteinExistence type="predicted"/>
<accession>A0A388KP13</accession>
<feature type="region of interest" description="Disordered" evidence="1">
    <location>
        <begin position="142"/>
        <end position="282"/>
    </location>
</feature>
<dbReference type="Proteomes" id="UP000265515">
    <property type="component" value="Unassembled WGS sequence"/>
</dbReference>
<feature type="compositionally biased region" description="Acidic residues" evidence="1">
    <location>
        <begin position="214"/>
        <end position="231"/>
    </location>
</feature>
<gene>
    <name evidence="2" type="ORF">CBR_g9184</name>
</gene>
<protein>
    <submittedName>
        <fullName evidence="2">Uncharacterized protein</fullName>
    </submittedName>
</protein>
<sequence>MYTWVCASPTEWNWALYERIHEKRHNGLDFTKVTEMVEICANKKLLACRQRRRGLVLPWGDLEEGLDDVPEPRRSGTLMSGSLTDEEIERQARRMLCASTVHHPPAVLTVFVRRATHIELYDEEIEYDPLTDPHAADEMEAEPWTDPEDLEQRGSDTPDAGDESNVESDHEAASDVRSRDRQSHCDPDRMTPPLTRSGTARGCKQTQVVRSSSEDEGGDDEATADDEDSDVEREGHDQDRGDGDEHGFDGGDDSGPFEDGAGGAFLVTPGPSAVGGGSSGGQGFGLEVPHGLIPTGIFSDGFDLGHPPTSDARQGGVRVQTPVSEVAHLIGSVFCGASSGLLTEAGRASGEIHECMTGDDIGCVARRLDMDPEDVLEEERLARMVSGCATTQQLALEQDTTRAKEMGCTVEVVTAARLAAECRHDGPADVADGGGLCTEGHVVDRVDDHEEDARVGLGGLCGASDTVSGGRRSVGHPNYDKLTLGLSV</sequence>
<feature type="compositionally biased region" description="Polar residues" evidence="1">
    <location>
        <begin position="194"/>
        <end position="210"/>
    </location>
</feature>
<dbReference type="EMBL" id="BFEA01000153">
    <property type="protein sequence ID" value="GBG71775.1"/>
    <property type="molecule type" value="Genomic_DNA"/>
</dbReference>
<evidence type="ECO:0000256" key="1">
    <source>
        <dbReference type="SAM" id="MobiDB-lite"/>
    </source>
</evidence>